<dbReference type="InterPro" id="IPR016039">
    <property type="entry name" value="Thiolase-like"/>
</dbReference>
<dbReference type="EMBL" id="CAEZYR010000030">
    <property type="protein sequence ID" value="CAB4739305.1"/>
    <property type="molecule type" value="Genomic_DNA"/>
</dbReference>
<dbReference type="Gene3D" id="3.40.47.10">
    <property type="match status" value="1"/>
</dbReference>
<dbReference type="SUPFAM" id="SSF53901">
    <property type="entry name" value="Thiolase-like"/>
    <property type="match status" value="1"/>
</dbReference>
<dbReference type="GO" id="GO:0016746">
    <property type="term" value="F:acyltransferase activity"/>
    <property type="evidence" value="ECO:0007669"/>
    <property type="project" value="InterPro"/>
</dbReference>
<evidence type="ECO:0000313" key="1">
    <source>
        <dbReference type="EMBL" id="CAB4739305.1"/>
    </source>
</evidence>
<name>A0A6J6SX43_9ZZZZ</name>
<organism evidence="1">
    <name type="scientific">freshwater metagenome</name>
    <dbReference type="NCBI Taxonomy" id="449393"/>
    <lineage>
        <taxon>unclassified sequences</taxon>
        <taxon>metagenomes</taxon>
        <taxon>ecological metagenomes</taxon>
    </lineage>
</organism>
<proteinExistence type="predicted"/>
<sequence length="494" mass="51725">MPVIVAAAQLANKDANRIASPLDLAHEAVLRAAADTPSLLDRIDALYCPPASVFAPRTLADELGEMLGVVGPRVTASFSGAGPLTLLAQACEAVINGSARVALVAGSVAEASVKVARAQGIEVVQSAPWSQGTAGRRPLLRDDERREFFGAESAAGVTGPGDIFALVESALAHEAGRDPYTQRLWLGELMAPFTKVAASRPELAWFPIERTAAEISTITADNRMVAEPYPKRMNSFPMVDLAAAFFVTTDAVADELGIDEHARVYPWSTGHCKDVAPPSGRPNMHRSGALLAAVEATMRGAQLGVDEITAFDLYSCFPAAVQLSVNALGLDVDDPRGFTLTGGLPYFGGPGATYVTHAIVSAVERCRGAANERALVVGVGGAPSDFAATVFAARPPSAPWSLERCESMAAVLEAERVQVDNARSGLATVDAMTVVHDRELGPVSAPMVARFADGVRSGACAAATSVARELEGVSLVGRKVRVSERDGRQVFEPA</sequence>
<protein>
    <submittedName>
        <fullName evidence="1">Unannotated protein</fullName>
    </submittedName>
</protein>
<dbReference type="Gene3D" id="2.40.50.840">
    <property type="match status" value="1"/>
</dbReference>
<accession>A0A6J6SX43</accession>
<dbReference type="AlphaFoldDB" id="A0A6J6SX43"/>
<gene>
    <name evidence="1" type="ORF">UFOPK2754_01046</name>
</gene>
<reference evidence="1" key="1">
    <citation type="submission" date="2020-05" db="EMBL/GenBank/DDBJ databases">
        <authorList>
            <person name="Chiriac C."/>
            <person name="Salcher M."/>
            <person name="Ghai R."/>
            <person name="Kavagutti S V."/>
        </authorList>
    </citation>
    <scope>NUCLEOTIDE SEQUENCE</scope>
</reference>